<keyword evidence="13" id="KW-0808">Transferase</keyword>
<comment type="cofactor">
    <cofactor evidence="1 12">
        <name>Zn(2+)</name>
        <dbReference type="ChEBI" id="CHEBI:29105"/>
    </cofactor>
</comment>
<feature type="active site" description="Proton donor" evidence="12">
    <location>
        <position position="263"/>
    </location>
</feature>
<comment type="catalytic activity">
    <reaction evidence="11 12">
        <text>a UDP-3-O-[(3R)-3-hydroxyacyl]-N-acetyl-alpha-D-glucosamine + H2O = a UDP-3-O-[(3R)-3-hydroxyacyl]-alpha-D-glucosamine + acetate</text>
        <dbReference type="Rhea" id="RHEA:67816"/>
        <dbReference type="ChEBI" id="CHEBI:15377"/>
        <dbReference type="ChEBI" id="CHEBI:30089"/>
        <dbReference type="ChEBI" id="CHEBI:137740"/>
        <dbReference type="ChEBI" id="CHEBI:173225"/>
        <dbReference type="EC" id="3.5.1.108"/>
    </reaction>
</comment>
<dbReference type="GO" id="GO:0016020">
    <property type="term" value="C:membrane"/>
    <property type="evidence" value="ECO:0007669"/>
    <property type="project" value="GOC"/>
</dbReference>
<dbReference type="NCBIfam" id="TIGR00325">
    <property type="entry name" value="lpxC"/>
    <property type="match status" value="1"/>
</dbReference>
<name>A0A0G2J5I3_9SYNE</name>
<dbReference type="GO" id="GO:0046872">
    <property type="term" value="F:metal ion binding"/>
    <property type="evidence" value="ECO:0007669"/>
    <property type="project" value="UniProtKB-KW"/>
</dbReference>
<feature type="binding site" evidence="12">
    <location>
        <position position="80"/>
    </location>
    <ligand>
        <name>Zn(2+)</name>
        <dbReference type="ChEBI" id="CHEBI:29105"/>
    </ligand>
</feature>
<keyword evidence="9 12" id="KW-0862">Zinc</keyword>
<evidence type="ECO:0000256" key="12">
    <source>
        <dbReference type="HAMAP-Rule" id="MF_00388"/>
    </source>
</evidence>
<dbReference type="Gene3D" id="3.30.230.20">
    <property type="entry name" value="lpxc deacetylase, domain 1"/>
    <property type="match status" value="1"/>
</dbReference>
<dbReference type="AlphaFoldDB" id="A0A0G2J5I3"/>
<keyword evidence="7 12" id="KW-0479">Metal-binding</keyword>
<comment type="pathway">
    <text evidence="3 12">Glycolipid biosynthesis; lipid IV(A) biosynthesis; lipid IV(A) from (3R)-3-hydroxytetradecanoyl-[acyl-carrier-protein] and UDP-N-acetyl-alpha-D-glucosamine: step 2/6.</text>
</comment>
<evidence type="ECO:0000313" key="13">
    <source>
        <dbReference type="EMBL" id="KKZ13105.1"/>
    </source>
</evidence>
<evidence type="ECO:0000256" key="1">
    <source>
        <dbReference type="ARBA" id="ARBA00001947"/>
    </source>
</evidence>
<dbReference type="PATRIC" id="fig|1604020.3.peg.1433"/>
<dbReference type="UniPathway" id="UPA00359">
    <property type="reaction ID" value="UER00478"/>
</dbReference>
<dbReference type="HAMAP" id="MF_00388">
    <property type="entry name" value="LpxC"/>
    <property type="match status" value="1"/>
</dbReference>
<gene>
    <name evidence="12" type="primary">lpxC</name>
    <name evidence="13" type="ORF">TE42_01660</name>
</gene>
<accession>A0A0G2J5I3</accession>
<comment type="similarity">
    <text evidence="12">Belongs to the LpxC family.</text>
</comment>
<dbReference type="PANTHER" id="PTHR33694:SF1">
    <property type="entry name" value="UDP-3-O-ACYL-N-ACETYLGLUCOSAMINE DEACETYLASE 1, MITOCHONDRIAL-RELATED"/>
    <property type="match status" value="1"/>
</dbReference>
<proteinExistence type="inferred from homology"/>
<evidence type="ECO:0000256" key="6">
    <source>
        <dbReference type="ARBA" id="ARBA00022556"/>
    </source>
</evidence>
<evidence type="ECO:0000256" key="7">
    <source>
        <dbReference type="ARBA" id="ARBA00022723"/>
    </source>
</evidence>
<dbReference type="GO" id="GO:0016746">
    <property type="term" value="F:acyltransferase activity"/>
    <property type="evidence" value="ECO:0007669"/>
    <property type="project" value="UniProtKB-KW"/>
</dbReference>
<keyword evidence="8 12" id="KW-0378">Hydrolase</keyword>
<dbReference type="SUPFAM" id="SSF54211">
    <property type="entry name" value="Ribosomal protein S5 domain 2-like"/>
    <property type="match status" value="2"/>
</dbReference>
<keyword evidence="5 12" id="KW-0444">Lipid biosynthesis</keyword>
<evidence type="ECO:0000256" key="2">
    <source>
        <dbReference type="ARBA" id="ARBA00002923"/>
    </source>
</evidence>
<evidence type="ECO:0000256" key="4">
    <source>
        <dbReference type="ARBA" id="ARBA00012745"/>
    </source>
</evidence>
<sequence length="286" mass="30579">MLWPADYSNRWTIAEEVSLAGVGLHSGLTSRVTLAPSTSGGLSMGLMDASPVPLHHRLAREQCLCTALQLPTGLVRTVEHLLAALAGVGVSDVQIHVEGQEIPLLDGSALPWVDAVATVGLHPLGGQRFPLVVRETACVQAGDSHVLALPYEGLRLSVAVNYPSRAIGQQFYEVELNPGQFVEHVAPARTFGFEEQLDALRSAGLIQGGSLQNALVCNARHWLNPPLRFTNEPVRHKLLDLIGDLALVGCFPQGHISAYRAGHALHTQLATRLAMSCSAPTTAPNR</sequence>
<dbReference type="InterPro" id="IPR011334">
    <property type="entry name" value="UDP-acyl_GlcNac_deAcase_C"/>
</dbReference>
<protein>
    <recommendedName>
        <fullName evidence="4 12">UDP-3-O-acyl-N-acetylglucosamine deacetylase</fullName>
        <shortName evidence="12">UDP-3-O-acyl-GlcNAc deacetylase</shortName>
        <ecNumber evidence="4 12">3.5.1.108</ecNumber>
    </recommendedName>
    <alternativeName>
        <fullName evidence="12">UDP-3-O-[R-3-hydroxymyristoyl]-N-acetylglucosamine deacetylase</fullName>
    </alternativeName>
</protein>
<dbReference type="EC" id="3.5.1.108" evidence="4 12"/>
<reference evidence="13 14" key="1">
    <citation type="submission" date="2015-01" db="EMBL/GenBank/DDBJ databases">
        <title>Lifestyle Evolution in Cyanobacterial Symbionts of Sponges.</title>
        <authorList>
            <person name="Burgsdorf I."/>
            <person name="Slaby B.M."/>
            <person name="Handley K.M."/>
            <person name="Haber M."/>
            <person name="Blom J."/>
            <person name="Marshall C.W."/>
            <person name="Gilbert J.A."/>
            <person name="Hentschel U."/>
            <person name="Steindler L."/>
        </authorList>
    </citation>
    <scope>NUCLEOTIDE SEQUENCE [LARGE SCALE GENOMIC DNA]</scope>
    <source>
        <strain evidence="13">SP3</strain>
    </source>
</reference>
<evidence type="ECO:0000256" key="10">
    <source>
        <dbReference type="ARBA" id="ARBA00023098"/>
    </source>
</evidence>
<evidence type="ECO:0000256" key="3">
    <source>
        <dbReference type="ARBA" id="ARBA00005002"/>
    </source>
</evidence>
<dbReference type="PANTHER" id="PTHR33694">
    <property type="entry name" value="UDP-3-O-ACYL-N-ACETYLGLUCOSAMINE DEACETYLASE 1, MITOCHONDRIAL-RELATED"/>
    <property type="match status" value="1"/>
</dbReference>
<feature type="binding site" evidence="12">
    <location>
        <position position="236"/>
    </location>
    <ligand>
        <name>Zn(2+)</name>
        <dbReference type="ChEBI" id="CHEBI:29105"/>
    </ligand>
</feature>
<keyword evidence="13" id="KW-0012">Acyltransferase</keyword>
<dbReference type="GO" id="GO:0009245">
    <property type="term" value="P:lipid A biosynthetic process"/>
    <property type="evidence" value="ECO:0007669"/>
    <property type="project" value="UniProtKB-UniRule"/>
</dbReference>
<evidence type="ECO:0000256" key="11">
    <source>
        <dbReference type="ARBA" id="ARBA00024535"/>
    </source>
</evidence>
<dbReference type="Proteomes" id="UP000035067">
    <property type="component" value="Unassembled WGS sequence"/>
</dbReference>
<dbReference type="InterPro" id="IPR004463">
    <property type="entry name" value="UDP-acyl_GlcNac_deAcase"/>
</dbReference>
<dbReference type="Gene3D" id="3.30.1700.10">
    <property type="entry name" value="lpxc deacetylase, domain 2"/>
    <property type="match status" value="1"/>
</dbReference>
<dbReference type="EMBL" id="JXQG01000005">
    <property type="protein sequence ID" value="KKZ13105.1"/>
    <property type="molecule type" value="Genomic_DNA"/>
</dbReference>
<evidence type="ECO:0000256" key="8">
    <source>
        <dbReference type="ARBA" id="ARBA00022801"/>
    </source>
</evidence>
<evidence type="ECO:0000313" key="14">
    <source>
        <dbReference type="Proteomes" id="UP000035067"/>
    </source>
</evidence>
<dbReference type="InterPro" id="IPR020568">
    <property type="entry name" value="Ribosomal_Su5_D2-typ_SF"/>
</dbReference>
<dbReference type="InterPro" id="IPR015870">
    <property type="entry name" value="UDP-acyl_N-AcGlcN_deAcase_N"/>
</dbReference>
<dbReference type="GO" id="GO:0103117">
    <property type="term" value="F:UDP-3-O-acyl-N-acetylglucosamine deacetylase activity"/>
    <property type="evidence" value="ECO:0007669"/>
    <property type="project" value="UniProtKB-UniRule"/>
</dbReference>
<organism evidence="13 14">
    <name type="scientific">Candidatus Synechococcus spongiarum SP3</name>
    <dbReference type="NCBI Taxonomy" id="1604020"/>
    <lineage>
        <taxon>Bacteria</taxon>
        <taxon>Bacillati</taxon>
        <taxon>Cyanobacteriota</taxon>
        <taxon>Cyanophyceae</taxon>
        <taxon>Synechococcales</taxon>
        <taxon>Synechococcaceae</taxon>
        <taxon>Synechococcus</taxon>
    </lineage>
</organism>
<comment type="caution">
    <text evidence="13">The sequence shown here is derived from an EMBL/GenBank/DDBJ whole genome shotgun (WGS) entry which is preliminary data.</text>
</comment>
<feature type="binding site" evidence="12">
    <location>
        <position position="240"/>
    </location>
    <ligand>
        <name>Zn(2+)</name>
        <dbReference type="ChEBI" id="CHEBI:29105"/>
    </ligand>
</feature>
<dbReference type="Pfam" id="PF03331">
    <property type="entry name" value="LpxC"/>
    <property type="match status" value="1"/>
</dbReference>
<evidence type="ECO:0000256" key="5">
    <source>
        <dbReference type="ARBA" id="ARBA00022516"/>
    </source>
</evidence>
<keyword evidence="10 12" id="KW-0443">Lipid metabolism</keyword>
<comment type="function">
    <text evidence="2 12">Catalyzes the hydrolysis of UDP-3-O-myristoyl-N-acetylglucosamine to form UDP-3-O-myristoylglucosamine and acetate, the committed step in lipid A biosynthesis.</text>
</comment>
<evidence type="ECO:0000256" key="9">
    <source>
        <dbReference type="ARBA" id="ARBA00022833"/>
    </source>
</evidence>
<keyword evidence="6 12" id="KW-0441">Lipid A biosynthesis</keyword>